<feature type="transmembrane region" description="Helical" evidence="4">
    <location>
        <begin position="64"/>
        <end position="85"/>
    </location>
</feature>
<keyword evidence="2" id="KW-0418">Kinase</keyword>
<reference evidence="6 7" key="1">
    <citation type="submission" date="2018-12" db="EMBL/GenBank/DDBJ databases">
        <title>Complete genome sequence of Flaviflexus sp. H23T48.</title>
        <authorList>
            <person name="Bae J.-W."/>
            <person name="Lee J.-Y."/>
        </authorList>
    </citation>
    <scope>NUCLEOTIDE SEQUENCE [LARGE SCALE GENOMIC DNA]</scope>
    <source>
        <strain evidence="6 7">H23T48</strain>
    </source>
</reference>
<dbReference type="EMBL" id="CP034593">
    <property type="protein sequence ID" value="AZQ76263.1"/>
    <property type="molecule type" value="Genomic_DNA"/>
</dbReference>
<dbReference type="OrthoDB" id="5241784at2"/>
<evidence type="ECO:0000259" key="5">
    <source>
        <dbReference type="Pfam" id="PF07730"/>
    </source>
</evidence>
<feature type="transmembrane region" description="Helical" evidence="4">
    <location>
        <begin position="32"/>
        <end position="52"/>
    </location>
</feature>
<keyword evidence="4" id="KW-1133">Transmembrane helix</keyword>
<dbReference type="GO" id="GO:0000155">
    <property type="term" value="F:phosphorelay sensor kinase activity"/>
    <property type="evidence" value="ECO:0007669"/>
    <property type="project" value="InterPro"/>
</dbReference>
<dbReference type="PANTHER" id="PTHR24421:SF63">
    <property type="entry name" value="SENSOR HISTIDINE KINASE DESK"/>
    <property type="match status" value="1"/>
</dbReference>
<evidence type="ECO:0000313" key="7">
    <source>
        <dbReference type="Proteomes" id="UP000280344"/>
    </source>
</evidence>
<name>A0A3Q9G691_9ACTO</name>
<dbReference type="PANTHER" id="PTHR24421">
    <property type="entry name" value="NITRATE/NITRITE SENSOR PROTEIN NARX-RELATED"/>
    <property type="match status" value="1"/>
</dbReference>
<evidence type="ECO:0000256" key="3">
    <source>
        <dbReference type="ARBA" id="ARBA00023012"/>
    </source>
</evidence>
<feature type="domain" description="Signal transduction histidine kinase subgroup 3 dimerisation and phosphoacceptor" evidence="5">
    <location>
        <begin position="213"/>
        <end position="279"/>
    </location>
</feature>
<dbReference type="Pfam" id="PF07730">
    <property type="entry name" value="HisKA_3"/>
    <property type="match status" value="1"/>
</dbReference>
<sequence length="397" mass="42980">MKPMSPMTRARWRYEPHDEFTTKESRRLYRTFAWSLWGLILFIPVVLIGPMMVTADFGHLSDPFTLTFLLPGLIILAVVYGKWLFRGSDLREKSTQLEAASLFVVPAITAIAAILTDSPDQTLSAASTAASLFITALICVTASGPNSVSLLVALLSGGATALIPGNQFIQVVAIAFVTFVFWGSVKMSLWYVVVIGDLEKAKQTEADLAVARERLRFSADLHDVMGRNLAAISLKAQLADQLMARGDHRARAQLAEVSSLANSSLDEVRALVRGYQAPDLAMEMEGAISLLEASGARVTLTGRAHELSPERATHTAALIREATTNIIRHSNATQVSITLGADGVQIINDGVGYSDQEQRLDGTGLAGLARRIGTDGTITHYREGQQFVLTLDFPEAP</sequence>
<evidence type="ECO:0000256" key="4">
    <source>
        <dbReference type="SAM" id="Phobius"/>
    </source>
</evidence>
<evidence type="ECO:0000256" key="1">
    <source>
        <dbReference type="ARBA" id="ARBA00022679"/>
    </source>
</evidence>
<protein>
    <recommendedName>
        <fullName evidence="5">Signal transduction histidine kinase subgroup 3 dimerisation and phosphoacceptor domain-containing protein</fullName>
    </recommendedName>
</protein>
<organism evidence="6 7">
    <name type="scientific">Flaviflexus ciconiae</name>
    <dbReference type="NCBI Taxonomy" id="2496867"/>
    <lineage>
        <taxon>Bacteria</taxon>
        <taxon>Bacillati</taxon>
        <taxon>Actinomycetota</taxon>
        <taxon>Actinomycetes</taxon>
        <taxon>Actinomycetales</taxon>
        <taxon>Actinomycetaceae</taxon>
        <taxon>Flaviflexus</taxon>
    </lineage>
</organism>
<dbReference type="Proteomes" id="UP000280344">
    <property type="component" value="Chromosome"/>
</dbReference>
<dbReference type="InterPro" id="IPR036890">
    <property type="entry name" value="HATPase_C_sf"/>
</dbReference>
<dbReference type="InterPro" id="IPR050482">
    <property type="entry name" value="Sensor_HK_TwoCompSys"/>
</dbReference>
<dbReference type="RefSeq" id="WP_126703072.1">
    <property type="nucleotide sequence ID" value="NZ_CP034593.1"/>
</dbReference>
<dbReference type="GO" id="GO:0046983">
    <property type="term" value="F:protein dimerization activity"/>
    <property type="evidence" value="ECO:0007669"/>
    <property type="project" value="InterPro"/>
</dbReference>
<keyword evidence="3" id="KW-0902">Two-component regulatory system</keyword>
<keyword evidence="4" id="KW-0472">Membrane</keyword>
<dbReference type="InterPro" id="IPR011712">
    <property type="entry name" value="Sig_transdc_His_kin_sub3_dim/P"/>
</dbReference>
<feature type="transmembrane region" description="Helical" evidence="4">
    <location>
        <begin position="171"/>
        <end position="193"/>
    </location>
</feature>
<feature type="transmembrane region" description="Helical" evidence="4">
    <location>
        <begin position="97"/>
        <end position="116"/>
    </location>
</feature>
<gene>
    <name evidence="6" type="ORF">EJ997_01830</name>
</gene>
<dbReference type="GO" id="GO:0016020">
    <property type="term" value="C:membrane"/>
    <property type="evidence" value="ECO:0007669"/>
    <property type="project" value="InterPro"/>
</dbReference>
<dbReference type="AlphaFoldDB" id="A0A3Q9G691"/>
<dbReference type="Gene3D" id="1.20.5.1930">
    <property type="match status" value="1"/>
</dbReference>
<keyword evidence="7" id="KW-1185">Reference proteome</keyword>
<accession>A0A3Q9G691</accession>
<evidence type="ECO:0000313" key="6">
    <source>
        <dbReference type="EMBL" id="AZQ76263.1"/>
    </source>
</evidence>
<evidence type="ECO:0000256" key="2">
    <source>
        <dbReference type="ARBA" id="ARBA00022777"/>
    </source>
</evidence>
<keyword evidence="1" id="KW-0808">Transferase</keyword>
<keyword evidence="4" id="KW-0812">Transmembrane</keyword>
<proteinExistence type="predicted"/>
<dbReference type="KEGG" id="flh:EJ997_01830"/>
<dbReference type="Gene3D" id="3.30.565.10">
    <property type="entry name" value="Histidine kinase-like ATPase, C-terminal domain"/>
    <property type="match status" value="1"/>
</dbReference>